<keyword evidence="6 12" id="KW-0547">Nucleotide-binding</keyword>
<dbReference type="UniPathway" id="UPA00159">
    <property type="reaction ID" value="UER00277"/>
</dbReference>
<evidence type="ECO:0000256" key="8">
    <source>
        <dbReference type="ARBA" id="ARBA00022840"/>
    </source>
</evidence>
<dbReference type="Proteomes" id="UP000053766">
    <property type="component" value="Unassembled WGS sequence"/>
</dbReference>
<organism evidence="17 18">
    <name type="scientific">Dictyocaulus viviparus</name>
    <name type="common">Bovine lungworm</name>
    <dbReference type="NCBI Taxonomy" id="29172"/>
    <lineage>
        <taxon>Eukaryota</taxon>
        <taxon>Metazoa</taxon>
        <taxon>Ecdysozoa</taxon>
        <taxon>Nematoda</taxon>
        <taxon>Chromadorea</taxon>
        <taxon>Rhabditida</taxon>
        <taxon>Rhabditina</taxon>
        <taxon>Rhabditomorpha</taxon>
        <taxon>Strongyloidea</taxon>
        <taxon>Metastrongylidae</taxon>
        <taxon>Dictyocaulus</taxon>
    </lineage>
</organism>
<dbReference type="GO" id="GO:0044210">
    <property type="term" value="P:'de novo' CTP biosynthetic process"/>
    <property type="evidence" value="ECO:0007669"/>
    <property type="project" value="UniProtKB-UniRule"/>
</dbReference>
<evidence type="ECO:0000256" key="12">
    <source>
        <dbReference type="RuleBase" id="RU810713"/>
    </source>
</evidence>
<keyword evidence="8 12" id="KW-0067">ATP-binding</keyword>
<dbReference type="Pfam" id="PF00117">
    <property type="entry name" value="GATase"/>
    <property type="match status" value="1"/>
</dbReference>
<evidence type="ECO:0000256" key="6">
    <source>
        <dbReference type="ARBA" id="ARBA00022741"/>
    </source>
</evidence>
<dbReference type="Gene3D" id="1.25.10.10">
    <property type="entry name" value="Leucine-rich Repeat Variant"/>
    <property type="match status" value="1"/>
</dbReference>
<feature type="compositionally biased region" description="Acidic residues" evidence="13">
    <location>
        <begin position="968"/>
        <end position="994"/>
    </location>
</feature>
<proteinExistence type="inferred from homology"/>
<dbReference type="CDD" id="cd03113">
    <property type="entry name" value="CTPS_N"/>
    <property type="match status" value="1"/>
</dbReference>
<evidence type="ECO:0000256" key="5">
    <source>
        <dbReference type="ARBA" id="ARBA00022737"/>
    </source>
</evidence>
<dbReference type="PANTHER" id="PTHR12696">
    <property type="entry name" value="TIP120"/>
    <property type="match status" value="1"/>
</dbReference>
<dbReference type="Pfam" id="PF08623">
    <property type="entry name" value="TIP120"/>
    <property type="match status" value="1"/>
</dbReference>
<feature type="region of interest" description="Disordered" evidence="13">
    <location>
        <begin position="965"/>
        <end position="994"/>
    </location>
</feature>
<sequence>MVHGNGLPNGEFSDIEKNSMKYILVTGGVISGVGKGIISSSIGVLLKNNGYKVSAIKIDPYLNIDAGTFSPYEHGEVFVLDDGAEVDLDLGNYERFLNIRLTRDNNITTGKMFQHITERERRGEYCGQTVQLIPHFTDAVIQWIEKVARMPVDGTLECPDVCIIELGGTVGDIEGMTYLAAFERFQRPTLRDSLMNVHVSLVVHPCATGEPKTKPMQNSVRHLRAAGLVPDLLICRSSDPLQDHLREKIAAFGLVDLEQVVGVHDVSNIYKVPLLLQEQNVLNYIVHRLHLKPIDEVVQRSLKFNMSHWRYLSELCESFNEEVVIALVGKYVKINDAYASVNKALKHAAIHTRRSIKIKLVDAELLEDGKPLSMRTKCDSAWETLRSAHGVIVPGGFDKRGIEGMIKACQYARQNGVPFLGVCLGMQCAAIEVARNLLGIIIDMPEHNVERRGLGGTMRLGRRTTVFLTEHCKLRKLYGKNEIEERHRHRYEVCVVIGMGVDEIACASSMKSCRTQSSDALMKMASEQKTNDDLLSKIANLCHCGGDGVARPALRMEICELKNHPYFVGTQFHPEYLSHPLQPSPPFLGLLLAASKQLNVGVSCWYENAYSHFSTYRRCPIIGDCLDLYFFRLNFQNLFSLIMATTATSAYHVAQLIDKMMSVDKDYRFMAVNDLMRELQANNMRLDDDSEKKVVRMLIRLLDDNNGEVQNLAVKCLGTVTQRVKEAQAETLVDALCSMMVAGSDSLRDVSSIALKTVVGHLPVANTAFVTNLMKRLVPKLNSALEQTKTNDSVRLEIVDIIGDVLSRFGSLITPVHKDTQRVLLDQLLLERPALKKKSTIALSAMMAVCSHELFIDTMDVFVERLSDAKGTHSVRTYVIALTCVAKSSGSRFAEYIPKVSFYYNNGLWLPKIMDQVETADDDELKEALLQYLETLICRCSREMIAYQDRILKIVTTDLTYDPNYSYSDDEDDTSMEIGDGDTDEDDAEDYSDDDDMSWKVRRASAKTIEAMIVTRRDQLLFSVKTLGPLLISRLREREENVRVDIFNAYIAILSQARLVVPNALAAVHRDDAEEPIKIGTTLFSPSALSEEQQQLLEAIASQSEPLLKQLKLKSPRTRSLSFELLANFVRTLPGSLTPYLTSLLPGLSNAVLDRSSGAPMKIDALSLLSRIIKSHNHSVFAPYLDDIVQLTIGAIRDNFYKVSAEGLAVGSLLVPVIHDCDGGHFVPTLFDAIFEKLKINDIDQEVKERAIYAAGLYVATFADDMPSMVPTTLELVAERLRNEMTRLYAVRALIMIIESRLPLVDLSTIAPVLLPSISDFLKKNSRALKIGTLHLIEALLLRKDLTALDSEDLSQTFAELPALIKESDLQISQLALKCISVGLQSYPARVSPHLAQILSSIIHLSQSALLQGATLQASLDLIQTLVSNSIPGKPEFEELLDQLTAPVYDVPNLPRQAFQSISAITGVVAAASGDIEKARSLAHKLADQLQNQKSTDAILLFSIHALGELGRRYPKVYEDNHLEPEKLIIPSFNSSSEDLKSAAAQALGALAVGNHARFLPFILNEIQTQPKRQYLLLHALKEVIGHESTNTVPIEVFRSRISEIWPVLVAHADGSEEGTRNVVAECLGKLCIIDPHGLLPELKVILFICNNENDMNLVSQPSARVRSAAVTAVKFMISDEKRPVDTVLQQCIGEFLQTLTDPDLNVRRVALVVLNSAAHNKPSLIRNLLDILLPSVYSETQIRKELIREVEMGPFKHQVDDGLDLRKSAFECMYTLLESCLEKLEIFEFINYVENGLKDMHHDIRLLSYLMLMKLAMLCPNQLLQRLDKICESLKAQLQTKPKNNAVKQEIDKQDELKRAVIRVVLTLQRVKSRASVFIITGGRFFRCSGRILSGPGAVRFLTDEIEIAHRIAFKIPDADRHQQLSDIATMMRSSAELRALTEMVQRDAMRTFAPGDVPMETI</sequence>
<dbReference type="InterPro" id="IPR039852">
    <property type="entry name" value="CAND1/CAND2"/>
</dbReference>
<keyword evidence="7" id="KW-0833">Ubl conjugation pathway</keyword>
<comment type="similarity">
    <text evidence="3">Belongs to the CAND family.</text>
</comment>
<comment type="pathway">
    <text evidence="1 12">Pyrimidine metabolism; CTP biosynthesis via de novo pathway; CTP from UDP: step 2/2.</text>
</comment>
<dbReference type="InterPro" id="IPR011989">
    <property type="entry name" value="ARM-like"/>
</dbReference>
<reference evidence="18" key="2">
    <citation type="journal article" date="2016" name="Sci. Rep.">
        <title>Dictyocaulus viviparus genome, variome and transcriptome elucidate lungworm biology and support future intervention.</title>
        <authorList>
            <person name="McNulty S.N."/>
            <person name="Strube C."/>
            <person name="Rosa B.A."/>
            <person name="Martin J.C."/>
            <person name="Tyagi R."/>
            <person name="Choi Y.J."/>
            <person name="Wang Q."/>
            <person name="Hallsworth Pepin K."/>
            <person name="Zhang X."/>
            <person name="Ozersky P."/>
            <person name="Wilson R.K."/>
            <person name="Sternberg P.W."/>
            <person name="Gasser R.B."/>
            <person name="Mitreva M."/>
        </authorList>
    </citation>
    <scope>NUCLEOTIDE SEQUENCE [LARGE SCALE GENOMIC DNA]</scope>
    <source>
        <strain evidence="18">HannoverDv2000</strain>
    </source>
</reference>
<dbReference type="InterPro" id="IPR027417">
    <property type="entry name" value="P-loop_NTPase"/>
</dbReference>
<dbReference type="OrthoDB" id="6260732at2759"/>
<gene>
    <name evidence="17" type="ORF">DICVIV_00127</name>
</gene>
<dbReference type="InterPro" id="IPR017456">
    <property type="entry name" value="CTP_synthase_N"/>
</dbReference>
<dbReference type="EC" id="6.3.4.2" evidence="12"/>
<dbReference type="EMBL" id="KN716150">
    <property type="protein sequence ID" value="KJH53698.1"/>
    <property type="molecule type" value="Genomic_DNA"/>
</dbReference>
<evidence type="ECO:0000256" key="4">
    <source>
        <dbReference type="ARBA" id="ARBA00022598"/>
    </source>
</evidence>
<dbReference type="NCBIfam" id="NF003792">
    <property type="entry name" value="PRK05380.1"/>
    <property type="match status" value="1"/>
</dbReference>
<dbReference type="Pfam" id="PF06418">
    <property type="entry name" value="CTP_synth_N"/>
    <property type="match status" value="1"/>
</dbReference>
<dbReference type="GO" id="GO:0003883">
    <property type="term" value="F:CTP synthase activity"/>
    <property type="evidence" value="ECO:0007669"/>
    <property type="project" value="UniProtKB-UniRule"/>
</dbReference>
<name>A0A0D8YA67_DICVI</name>
<dbReference type="SUPFAM" id="SSF52317">
    <property type="entry name" value="Class I glutamine amidotransferase-like"/>
    <property type="match status" value="2"/>
</dbReference>
<dbReference type="STRING" id="29172.A0A0D8YA67"/>
<dbReference type="InterPro" id="IPR016024">
    <property type="entry name" value="ARM-type_fold"/>
</dbReference>
<keyword evidence="10 12" id="KW-0665">Pyrimidine biosynthesis</keyword>
<dbReference type="Gene3D" id="3.40.50.300">
    <property type="entry name" value="P-loop containing nucleotide triphosphate hydrolases"/>
    <property type="match status" value="1"/>
</dbReference>
<feature type="domain" description="CTP synthase N-terminal" evidence="15">
    <location>
        <begin position="21"/>
        <end position="291"/>
    </location>
</feature>
<keyword evidence="5" id="KW-0677">Repeat</keyword>
<dbReference type="SUPFAM" id="SSF48371">
    <property type="entry name" value="ARM repeat"/>
    <property type="match status" value="1"/>
</dbReference>
<dbReference type="InterPro" id="IPR033828">
    <property type="entry name" value="GATase1_CTP_Synthase"/>
</dbReference>
<dbReference type="FunFam" id="3.40.50.300:FF:000207">
    <property type="entry name" value="CTP synthase"/>
    <property type="match status" value="1"/>
</dbReference>
<dbReference type="Pfam" id="PF25782">
    <property type="entry name" value="TPR_CAND1"/>
    <property type="match status" value="1"/>
</dbReference>
<dbReference type="CDD" id="cd01746">
    <property type="entry name" value="GATase1_CTP_Synthase"/>
    <property type="match status" value="1"/>
</dbReference>
<feature type="domain" description="Glutamine amidotransferase" evidence="14">
    <location>
        <begin position="335"/>
        <end position="493"/>
    </location>
</feature>
<dbReference type="InterPro" id="IPR004468">
    <property type="entry name" value="CTP_synthase"/>
</dbReference>
<dbReference type="PROSITE" id="PS51273">
    <property type="entry name" value="GATASE_TYPE_1"/>
    <property type="match status" value="1"/>
</dbReference>
<evidence type="ECO:0000313" key="17">
    <source>
        <dbReference type="EMBL" id="KJH53698.1"/>
    </source>
</evidence>
<dbReference type="InterPro" id="IPR029062">
    <property type="entry name" value="Class_I_gatase-like"/>
</dbReference>
<evidence type="ECO:0000256" key="11">
    <source>
        <dbReference type="ARBA" id="ARBA00047781"/>
    </source>
</evidence>
<dbReference type="NCBIfam" id="TIGR00337">
    <property type="entry name" value="PyrG"/>
    <property type="match status" value="1"/>
</dbReference>
<evidence type="ECO:0000313" key="18">
    <source>
        <dbReference type="Proteomes" id="UP000053766"/>
    </source>
</evidence>
<evidence type="ECO:0000259" key="14">
    <source>
        <dbReference type="Pfam" id="PF00117"/>
    </source>
</evidence>
<keyword evidence="9 12" id="KW-0315">Glutamine amidotransferase</keyword>
<evidence type="ECO:0000256" key="2">
    <source>
        <dbReference type="ARBA" id="ARBA00007533"/>
    </source>
</evidence>
<evidence type="ECO:0000256" key="1">
    <source>
        <dbReference type="ARBA" id="ARBA00005171"/>
    </source>
</evidence>
<comment type="similarity">
    <text evidence="2 12">Belongs to the CTP synthase family.</text>
</comment>
<evidence type="ECO:0000256" key="10">
    <source>
        <dbReference type="ARBA" id="ARBA00022975"/>
    </source>
</evidence>
<keyword evidence="4 12" id="KW-0436">Ligase</keyword>
<reference evidence="17 18" key="1">
    <citation type="submission" date="2013-11" db="EMBL/GenBank/DDBJ databases">
        <title>Draft genome of the bovine lungworm Dictyocaulus viviparus.</title>
        <authorList>
            <person name="Mitreva M."/>
        </authorList>
    </citation>
    <scope>NUCLEOTIDE SEQUENCE [LARGE SCALE GENOMIC DNA]</scope>
    <source>
        <strain evidence="17 18">HannoverDv2000</strain>
    </source>
</reference>
<evidence type="ECO:0000259" key="16">
    <source>
        <dbReference type="Pfam" id="PF08623"/>
    </source>
</evidence>
<evidence type="ECO:0000256" key="3">
    <source>
        <dbReference type="ARBA" id="ARBA00007657"/>
    </source>
</evidence>
<dbReference type="SUPFAM" id="SSF52540">
    <property type="entry name" value="P-loop containing nucleoside triphosphate hydrolases"/>
    <property type="match status" value="1"/>
</dbReference>
<dbReference type="GO" id="GO:0005524">
    <property type="term" value="F:ATP binding"/>
    <property type="evidence" value="ECO:0007669"/>
    <property type="project" value="UniProtKB-KW"/>
</dbReference>
<comment type="function">
    <text evidence="12">Catalyzes the ATP-dependent amination of UTP to CTP with either L-glutamine or ammonia as the source of nitrogen.</text>
</comment>
<evidence type="ECO:0000256" key="7">
    <source>
        <dbReference type="ARBA" id="ARBA00022786"/>
    </source>
</evidence>
<accession>A0A0D8YA67</accession>
<dbReference type="GO" id="GO:0010265">
    <property type="term" value="P:SCF complex assembly"/>
    <property type="evidence" value="ECO:0007669"/>
    <property type="project" value="InterPro"/>
</dbReference>
<feature type="domain" description="TATA-binding protein interacting (TIP20)" evidence="16">
    <location>
        <begin position="1725"/>
        <end position="1874"/>
    </location>
</feature>
<evidence type="ECO:0000256" key="13">
    <source>
        <dbReference type="SAM" id="MobiDB-lite"/>
    </source>
</evidence>
<dbReference type="InterPro" id="IPR013932">
    <property type="entry name" value="TATA-bd_TIP120"/>
</dbReference>
<dbReference type="InterPro" id="IPR017926">
    <property type="entry name" value="GATASE"/>
</dbReference>
<keyword evidence="18" id="KW-1185">Reference proteome</keyword>
<protein>
    <recommendedName>
        <fullName evidence="12">CTP synthase</fullName>
        <ecNumber evidence="12">6.3.4.2</ecNumber>
    </recommendedName>
    <alternativeName>
        <fullName evidence="12">UTP--ammonia ligase</fullName>
    </alternativeName>
</protein>
<comment type="catalytic activity">
    <reaction evidence="11 12">
        <text>UTP + L-glutamine + ATP + H2O = CTP + L-glutamate + ADP + phosphate + 2 H(+)</text>
        <dbReference type="Rhea" id="RHEA:26426"/>
        <dbReference type="ChEBI" id="CHEBI:15377"/>
        <dbReference type="ChEBI" id="CHEBI:15378"/>
        <dbReference type="ChEBI" id="CHEBI:29985"/>
        <dbReference type="ChEBI" id="CHEBI:30616"/>
        <dbReference type="ChEBI" id="CHEBI:37563"/>
        <dbReference type="ChEBI" id="CHEBI:43474"/>
        <dbReference type="ChEBI" id="CHEBI:46398"/>
        <dbReference type="ChEBI" id="CHEBI:58359"/>
        <dbReference type="ChEBI" id="CHEBI:456216"/>
        <dbReference type="EC" id="6.3.4.2"/>
    </reaction>
</comment>
<evidence type="ECO:0000259" key="15">
    <source>
        <dbReference type="Pfam" id="PF06418"/>
    </source>
</evidence>
<dbReference type="Gene3D" id="3.40.50.880">
    <property type="match status" value="1"/>
</dbReference>
<evidence type="ECO:0000256" key="9">
    <source>
        <dbReference type="ARBA" id="ARBA00022962"/>
    </source>
</evidence>